<evidence type="ECO:0000313" key="2">
    <source>
        <dbReference type="EMBL" id="KAG8585342.1"/>
    </source>
</evidence>
<accession>A0AAV7CJV7</accession>
<organism evidence="2 3">
    <name type="scientific">Engystomops pustulosus</name>
    <name type="common">Tungara frog</name>
    <name type="synonym">Physalaemus pustulosus</name>
    <dbReference type="NCBI Taxonomy" id="76066"/>
    <lineage>
        <taxon>Eukaryota</taxon>
        <taxon>Metazoa</taxon>
        <taxon>Chordata</taxon>
        <taxon>Craniata</taxon>
        <taxon>Vertebrata</taxon>
        <taxon>Euteleostomi</taxon>
        <taxon>Amphibia</taxon>
        <taxon>Batrachia</taxon>
        <taxon>Anura</taxon>
        <taxon>Neobatrachia</taxon>
        <taxon>Hyloidea</taxon>
        <taxon>Leptodactylidae</taxon>
        <taxon>Leiuperinae</taxon>
        <taxon>Engystomops</taxon>
    </lineage>
</organism>
<keyword evidence="1" id="KW-0472">Membrane</keyword>
<feature type="transmembrane region" description="Helical" evidence="1">
    <location>
        <begin position="54"/>
        <end position="82"/>
    </location>
</feature>
<dbReference type="EMBL" id="WNYA01000002">
    <property type="protein sequence ID" value="KAG8585342.1"/>
    <property type="molecule type" value="Genomic_DNA"/>
</dbReference>
<proteinExistence type="predicted"/>
<sequence>MSPHYSLYTRSLVTSILGEGSSTLHNLGNEVQHPKKDVLERARSEQWSQQISNVYYILCINIRMFVNTNGVLLYNVLLCILLK</sequence>
<dbReference type="Proteomes" id="UP000824782">
    <property type="component" value="Unassembled WGS sequence"/>
</dbReference>
<gene>
    <name evidence="2" type="ORF">GDO81_004986</name>
</gene>
<evidence type="ECO:0000313" key="3">
    <source>
        <dbReference type="Proteomes" id="UP000824782"/>
    </source>
</evidence>
<keyword evidence="3" id="KW-1185">Reference proteome</keyword>
<evidence type="ECO:0000256" key="1">
    <source>
        <dbReference type="SAM" id="Phobius"/>
    </source>
</evidence>
<name>A0AAV7CJV7_ENGPU</name>
<comment type="caution">
    <text evidence="2">The sequence shown here is derived from an EMBL/GenBank/DDBJ whole genome shotgun (WGS) entry which is preliminary data.</text>
</comment>
<keyword evidence="1" id="KW-0812">Transmembrane</keyword>
<dbReference type="AlphaFoldDB" id="A0AAV7CJV7"/>
<protein>
    <submittedName>
        <fullName evidence="2">Uncharacterized protein</fullName>
    </submittedName>
</protein>
<reference evidence="2" key="1">
    <citation type="thesis" date="2020" institute="ProQuest LLC" country="789 East Eisenhower Parkway, Ann Arbor, MI, USA">
        <title>Comparative Genomics and Chromosome Evolution.</title>
        <authorList>
            <person name="Mudd A.B."/>
        </authorList>
    </citation>
    <scope>NUCLEOTIDE SEQUENCE</scope>
    <source>
        <strain evidence="2">237g6f4</strain>
        <tissue evidence="2">Blood</tissue>
    </source>
</reference>
<keyword evidence="1" id="KW-1133">Transmembrane helix</keyword>